<sequence length="448" mass="47972">MSLIASDHFRIVVGLGKSGMSLVRFLANRGIAFAVADTREQPPELETLRRDYPQVEVRCGELDVEFLCRADELYVSPGLALATPALQQAAARGVKLSGDIELFARNAKAPIIAISGSNAKSTVTTLVGEMAVAAGKRVAVGGNLGTPALDLLSDDVELYVMELSSFQLETTDQLNAEVATVLNVSEDHMDRYSGLPAYHLAKHRIFRGARQVVVNRQDALSRPLLTEGQPCWTFGLNAPDFKAFGLREENGEKYLAFEFQNLMPVRELKIRGAHNQSNALAALALGHAVGLPFDAMLASLRSFAGLAHRCQWLRERQGVSWYDDSKATNVGAALAAIEGLGADIDGKLVLVAGGDGKGADFSALRAPVTAHCRAVVLLGRDAELLAQALGDEVPLIRVKTLDEAVQRSAELAQPGDAVLLSPACASLDMFKNFEERGRLFAQAVGGLA</sequence>
<dbReference type="InterPro" id="IPR004101">
    <property type="entry name" value="Mur_ligase_C"/>
</dbReference>
<comment type="catalytic activity">
    <reaction evidence="7 8">
        <text>UDP-N-acetyl-alpha-D-muramoyl-L-alanine + D-glutamate + ATP = UDP-N-acetyl-alpha-D-muramoyl-L-alanyl-D-glutamate + ADP + phosphate + H(+)</text>
        <dbReference type="Rhea" id="RHEA:16429"/>
        <dbReference type="ChEBI" id="CHEBI:15378"/>
        <dbReference type="ChEBI" id="CHEBI:29986"/>
        <dbReference type="ChEBI" id="CHEBI:30616"/>
        <dbReference type="ChEBI" id="CHEBI:43474"/>
        <dbReference type="ChEBI" id="CHEBI:83898"/>
        <dbReference type="ChEBI" id="CHEBI:83900"/>
        <dbReference type="ChEBI" id="CHEBI:456216"/>
        <dbReference type="EC" id="6.3.2.9"/>
    </reaction>
</comment>
<dbReference type="EC" id="6.3.2.9" evidence="7 8"/>
<keyword evidence="4 7" id="KW-0436">Ligase</keyword>
<dbReference type="InterPro" id="IPR013221">
    <property type="entry name" value="Mur_ligase_cen"/>
</dbReference>
<accession>A0ABS2C560</accession>
<dbReference type="Gene3D" id="3.40.1190.10">
    <property type="entry name" value="Mur-like, catalytic domain"/>
    <property type="match status" value="1"/>
</dbReference>
<dbReference type="Pfam" id="PF02875">
    <property type="entry name" value="Mur_ligase_C"/>
    <property type="match status" value="1"/>
</dbReference>
<dbReference type="EMBL" id="JACOPV010000014">
    <property type="protein sequence ID" value="MBM5460174.1"/>
    <property type="molecule type" value="Genomic_DNA"/>
</dbReference>
<proteinExistence type="inferred from homology"/>
<dbReference type="PANTHER" id="PTHR43692:SF1">
    <property type="entry name" value="UDP-N-ACETYLMURAMOYLALANINE--D-GLUTAMATE LIGASE"/>
    <property type="match status" value="1"/>
</dbReference>
<evidence type="ECO:0000256" key="7">
    <source>
        <dbReference type="HAMAP-Rule" id="MF_00639"/>
    </source>
</evidence>
<keyword evidence="7 8" id="KW-0961">Cell wall biogenesis/degradation</keyword>
<dbReference type="InterPro" id="IPR036615">
    <property type="entry name" value="Mur_ligase_C_dom_sf"/>
</dbReference>
<dbReference type="SUPFAM" id="SSF53244">
    <property type="entry name" value="MurD-like peptide ligases, peptide-binding domain"/>
    <property type="match status" value="1"/>
</dbReference>
<evidence type="ECO:0000259" key="10">
    <source>
        <dbReference type="Pfam" id="PF08245"/>
    </source>
</evidence>
<evidence type="ECO:0000313" key="11">
    <source>
        <dbReference type="EMBL" id="MBM5460174.1"/>
    </source>
</evidence>
<keyword evidence="12" id="KW-1185">Reference proteome</keyword>
<name>A0ABS2C560_9PSED</name>
<keyword evidence="5 7" id="KW-0547">Nucleotide-binding</keyword>
<evidence type="ECO:0000313" key="12">
    <source>
        <dbReference type="Proteomes" id="UP000745663"/>
    </source>
</evidence>
<dbReference type="SUPFAM" id="SSF53623">
    <property type="entry name" value="MurD-like peptide ligases, catalytic domain"/>
    <property type="match status" value="1"/>
</dbReference>
<feature type="domain" description="Mur ligase C-terminal" evidence="9">
    <location>
        <begin position="308"/>
        <end position="424"/>
    </location>
</feature>
<comment type="subcellular location">
    <subcellularLocation>
        <location evidence="1 7 8">Cytoplasm</location>
    </subcellularLocation>
</comment>
<reference evidence="11 12" key="1">
    <citation type="submission" date="2020-08" db="EMBL/GenBank/DDBJ databases">
        <title>Description of novel Pseudomonas species.</title>
        <authorList>
            <person name="Duman M."/>
            <person name="Mulet M."/>
            <person name="Altun S."/>
            <person name="Saticioglu I.B."/>
            <person name="Lalucat J."/>
            <person name="Garcia-Valdes E."/>
        </authorList>
    </citation>
    <scope>NUCLEOTIDE SEQUENCE [LARGE SCALE GENOMIC DNA]</scope>
    <source>
        <strain evidence="11 12">P66</strain>
    </source>
</reference>
<dbReference type="Proteomes" id="UP000745663">
    <property type="component" value="Unassembled WGS sequence"/>
</dbReference>
<evidence type="ECO:0000256" key="6">
    <source>
        <dbReference type="ARBA" id="ARBA00022840"/>
    </source>
</evidence>
<keyword evidence="6 7" id="KW-0067">ATP-binding</keyword>
<dbReference type="PANTHER" id="PTHR43692">
    <property type="entry name" value="UDP-N-ACETYLMURAMOYLALANINE--D-GLUTAMATE LIGASE"/>
    <property type="match status" value="1"/>
</dbReference>
<keyword evidence="7 8" id="KW-0133">Cell shape</keyword>
<evidence type="ECO:0000256" key="8">
    <source>
        <dbReference type="RuleBase" id="RU003664"/>
    </source>
</evidence>
<dbReference type="GO" id="GO:0008764">
    <property type="term" value="F:UDP-N-acetylmuramoylalanine-D-glutamate ligase activity"/>
    <property type="evidence" value="ECO:0007669"/>
    <property type="project" value="UniProtKB-EC"/>
</dbReference>
<keyword evidence="7 8" id="KW-0132">Cell division</keyword>
<dbReference type="Pfam" id="PF08245">
    <property type="entry name" value="Mur_ligase_M"/>
    <property type="match status" value="1"/>
</dbReference>
<organism evidence="11 12">
    <name type="scientific">Pseudomonas arcuscaelestis</name>
    <dbReference type="NCBI Taxonomy" id="2710591"/>
    <lineage>
        <taxon>Bacteria</taxon>
        <taxon>Pseudomonadati</taxon>
        <taxon>Pseudomonadota</taxon>
        <taxon>Gammaproteobacteria</taxon>
        <taxon>Pseudomonadales</taxon>
        <taxon>Pseudomonadaceae</taxon>
        <taxon>Pseudomonas</taxon>
    </lineage>
</organism>
<dbReference type="Gene3D" id="3.90.190.20">
    <property type="entry name" value="Mur ligase, C-terminal domain"/>
    <property type="match status" value="1"/>
</dbReference>
<comment type="similarity">
    <text evidence="7">Belongs to the MurCDEF family.</text>
</comment>
<dbReference type="InterPro" id="IPR036565">
    <property type="entry name" value="Mur-like_cat_sf"/>
</dbReference>
<gene>
    <name evidence="7" type="primary">murD</name>
    <name evidence="11" type="ORF">H8F21_21640</name>
</gene>
<evidence type="ECO:0000256" key="3">
    <source>
        <dbReference type="ARBA" id="ARBA00022490"/>
    </source>
</evidence>
<feature type="domain" description="Mur ligase central" evidence="10">
    <location>
        <begin position="114"/>
        <end position="285"/>
    </location>
</feature>
<dbReference type="Gene3D" id="3.40.50.720">
    <property type="entry name" value="NAD(P)-binding Rossmann-like Domain"/>
    <property type="match status" value="1"/>
</dbReference>
<comment type="pathway">
    <text evidence="2 7 8">Cell wall biogenesis; peptidoglycan biosynthesis.</text>
</comment>
<dbReference type="InterPro" id="IPR005762">
    <property type="entry name" value="MurD"/>
</dbReference>
<comment type="caution">
    <text evidence="11">The sequence shown here is derived from an EMBL/GenBank/DDBJ whole genome shotgun (WGS) entry which is preliminary data.</text>
</comment>
<evidence type="ECO:0000256" key="1">
    <source>
        <dbReference type="ARBA" id="ARBA00004496"/>
    </source>
</evidence>
<dbReference type="NCBIfam" id="TIGR01087">
    <property type="entry name" value="murD"/>
    <property type="match status" value="1"/>
</dbReference>
<evidence type="ECO:0000259" key="9">
    <source>
        <dbReference type="Pfam" id="PF02875"/>
    </source>
</evidence>
<protein>
    <recommendedName>
        <fullName evidence="7 8">UDP-N-acetylmuramoylalanine--D-glutamate ligase</fullName>
        <ecNumber evidence="7 8">6.3.2.9</ecNumber>
    </recommendedName>
    <alternativeName>
        <fullName evidence="7">D-glutamic acid-adding enzyme</fullName>
    </alternativeName>
    <alternativeName>
        <fullName evidence="7">UDP-N-acetylmuramoyl-L-alanyl-D-glutamate synthetase</fullName>
    </alternativeName>
</protein>
<dbReference type="Pfam" id="PF21799">
    <property type="entry name" value="MurD-like_N"/>
    <property type="match status" value="1"/>
</dbReference>
<keyword evidence="3 7" id="KW-0963">Cytoplasm</keyword>
<evidence type="ECO:0000256" key="2">
    <source>
        <dbReference type="ARBA" id="ARBA00004752"/>
    </source>
</evidence>
<dbReference type="HAMAP" id="MF_00639">
    <property type="entry name" value="MurD"/>
    <property type="match status" value="1"/>
</dbReference>
<dbReference type="SUPFAM" id="SSF51984">
    <property type="entry name" value="MurCD N-terminal domain"/>
    <property type="match status" value="1"/>
</dbReference>
<keyword evidence="7 8" id="KW-0573">Peptidoglycan synthesis</keyword>
<feature type="binding site" evidence="7">
    <location>
        <begin position="116"/>
        <end position="122"/>
    </location>
    <ligand>
        <name>ATP</name>
        <dbReference type="ChEBI" id="CHEBI:30616"/>
    </ligand>
</feature>
<keyword evidence="7 8" id="KW-0131">Cell cycle</keyword>
<evidence type="ECO:0000256" key="5">
    <source>
        <dbReference type="ARBA" id="ARBA00022741"/>
    </source>
</evidence>
<evidence type="ECO:0000256" key="4">
    <source>
        <dbReference type="ARBA" id="ARBA00022598"/>
    </source>
</evidence>
<dbReference type="RefSeq" id="WP_203585285.1">
    <property type="nucleotide sequence ID" value="NZ_JACOPV010000014.1"/>
</dbReference>
<comment type="function">
    <text evidence="7 8">Cell wall formation. Catalyzes the addition of glutamate to the nucleotide precursor UDP-N-acetylmuramoyl-L-alanine (UMA).</text>
</comment>